<protein>
    <submittedName>
        <fullName evidence="7">(apollo) hypothetical protein</fullName>
    </submittedName>
</protein>
<keyword evidence="5" id="KW-0966">Cell projection</keyword>
<reference evidence="7" key="1">
    <citation type="submission" date="2021-04" db="EMBL/GenBank/DDBJ databases">
        <authorList>
            <person name="Tunstrom K."/>
        </authorList>
    </citation>
    <scope>NUCLEOTIDE SEQUENCE</scope>
</reference>
<accession>A0A8S3XJ40</accession>
<dbReference type="EMBL" id="CAJQZP010001172">
    <property type="protein sequence ID" value="CAG5025530.1"/>
    <property type="molecule type" value="Genomic_DNA"/>
</dbReference>
<name>A0A8S3XJ40_PARAO</name>
<dbReference type="GO" id="GO:0005930">
    <property type="term" value="C:axoneme"/>
    <property type="evidence" value="ECO:0007669"/>
    <property type="project" value="TreeGrafter"/>
</dbReference>
<dbReference type="PANTHER" id="PTHR15722">
    <property type="entry name" value="IFT140/172-RELATED"/>
    <property type="match status" value="1"/>
</dbReference>
<evidence type="ECO:0000259" key="6">
    <source>
        <dbReference type="Pfam" id="PF24762"/>
    </source>
</evidence>
<dbReference type="GO" id="GO:0042073">
    <property type="term" value="P:intraciliary transport"/>
    <property type="evidence" value="ECO:0007669"/>
    <property type="project" value="TreeGrafter"/>
</dbReference>
<evidence type="ECO:0000313" key="7">
    <source>
        <dbReference type="EMBL" id="CAG5025530.1"/>
    </source>
</evidence>
<organism evidence="7 8">
    <name type="scientific">Parnassius apollo</name>
    <name type="common">Apollo butterfly</name>
    <name type="synonym">Papilio apollo</name>
    <dbReference type="NCBI Taxonomy" id="110799"/>
    <lineage>
        <taxon>Eukaryota</taxon>
        <taxon>Metazoa</taxon>
        <taxon>Ecdysozoa</taxon>
        <taxon>Arthropoda</taxon>
        <taxon>Hexapoda</taxon>
        <taxon>Insecta</taxon>
        <taxon>Pterygota</taxon>
        <taxon>Neoptera</taxon>
        <taxon>Endopterygota</taxon>
        <taxon>Lepidoptera</taxon>
        <taxon>Glossata</taxon>
        <taxon>Ditrysia</taxon>
        <taxon>Papilionoidea</taxon>
        <taxon>Papilionidae</taxon>
        <taxon>Parnassiinae</taxon>
        <taxon>Parnassini</taxon>
        <taxon>Parnassius</taxon>
        <taxon>Parnassius</taxon>
    </lineage>
</organism>
<keyword evidence="4" id="KW-0969">Cilium</keyword>
<gene>
    <name evidence="7" type="ORF">PAPOLLO_LOCUS18405</name>
</gene>
<dbReference type="InterPro" id="IPR056168">
    <property type="entry name" value="TPR_IF140/IFT172/WDR19"/>
</dbReference>
<keyword evidence="2" id="KW-0853">WD repeat</keyword>
<evidence type="ECO:0000256" key="4">
    <source>
        <dbReference type="ARBA" id="ARBA00023069"/>
    </source>
</evidence>
<comment type="subcellular location">
    <subcellularLocation>
        <location evidence="1">Cell projection</location>
        <location evidence="1">Cilium</location>
    </subcellularLocation>
</comment>
<proteinExistence type="predicted"/>
<keyword evidence="3" id="KW-0677">Repeat</keyword>
<evidence type="ECO:0000256" key="1">
    <source>
        <dbReference type="ARBA" id="ARBA00004138"/>
    </source>
</evidence>
<dbReference type="OrthoDB" id="2186662at2759"/>
<dbReference type="PANTHER" id="PTHR15722:SF2">
    <property type="entry name" value="INTRAFLAGELLAR TRANSPORT PROTEIN 172 HOMOLOG"/>
    <property type="match status" value="1"/>
</dbReference>
<dbReference type="Pfam" id="PF24762">
    <property type="entry name" value="TPR_IF140-IFT172"/>
    <property type="match status" value="1"/>
</dbReference>
<dbReference type="GO" id="GO:0030992">
    <property type="term" value="C:intraciliary transport particle B"/>
    <property type="evidence" value="ECO:0007669"/>
    <property type="project" value="TreeGrafter"/>
</dbReference>
<dbReference type="GO" id="GO:0036064">
    <property type="term" value="C:ciliary basal body"/>
    <property type="evidence" value="ECO:0007669"/>
    <property type="project" value="TreeGrafter"/>
</dbReference>
<evidence type="ECO:0000256" key="2">
    <source>
        <dbReference type="ARBA" id="ARBA00022574"/>
    </source>
</evidence>
<evidence type="ECO:0000256" key="3">
    <source>
        <dbReference type="ARBA" id="ARBA00022737"/>
    </source>
</evidence>
<evidence type="ECO:0000313" key="8">
    <source>
        <dbReference type="Proteomes" id="UP000691718"/>
    </source>
</evidence>
<comment type="caution">
    <text evidence="7">The sequence shown here is derived from an EMBL/GenBank/DDBJ whole genome shotgun (WGS) entry which is preliminary data.</text>
</comment>
<feature type="domain" description="IF140/IFT172/WDR19 TPR" evidence="6">
    <location>
        <begin position="445"/>
        <end position="802"/>
    </location>
</feature>
<evidence type="ECO:0000256" key="5">
    <source>
        <dbReference type="ARBA" id="ARBA00023273"/>
    </source>
</evidence>
<keyword evidence="8" id="KW-1185">Reference proteome</keyword>
<dbReference type="Proteomes" id="UP000691718">
    <property type="component" value="Unassembled WGS sequence"/>
</dbReference>
<sequence>MQILLKYRMLDCKSNKSSSVWSGGSCCVALARCESTIASGHVDGTIYLNGRLLFRYALPPTAMLLLLPYLIVGSCDGRISVYEAQRGALLRSLEPQLPPDRRDFMAAVPSPSGQTVAFGFFDGCLVGEVKDTGNIELTPHNIPNFYATRALAWSGDGTKLALASQTGAVIQLEAVLRRWIWRDTVEVQHVSPRQLVLTRLANDAPPVTVTSKQAPDIFNVRFIGNDWYAVCRTSSTLILCDIARGLTSEIPWSGGGERIYAAVGGACLIHRAGELSVVEYGLDKVLHTETIARGASFVQWIENSDAVVAQTQTHLLIWYSAWEPGSVEIVECEGGIAVQVSARRVILEGGQLPYVQLDEHRLAFNSALRSDDLSTCAKYLDSVAGSADVTVLWRQLAETALSSNDIQLAAKCYREAGDEARSMFLDKALELAAAQGDGDFNAGLKSPLVQAQLAILSGDLSAAEENYVKRASRPDLAVDMYKQFSMWPEAIAVAEKYDPASVPTMKQQYMEYLMSSGRVGEAGEVVAGGGDAAGAVRLWLRAGRVRRAAAALLAHPTLLRDEQLLHAVLTRLLQEEWWELAGELSEKKGDIKSAVEYYAKGHNYARAVQLAREACPSEVTRLERAWGAWLVGARQAGAAVPHLIEAGDTRAALDAALRAHAYKKALHIVQVIEDKGSIREQCEQLGDHYISTQKYYDVPQDWETAERVLTSCGMADRCVKAYNNAGRIADGLRLAASQLTEDETREIYLPLAQQLREDGQLRKAEQIYIGLGEPDEAISMYKEASQYESMLRLVAAHRSSLLEATRRHVAQALHASGDLRAAETYYIQAGEWKSAIQMYKSCGQWESAERVARAHAPAAVQQQVALQWAAGLPPPAAARLLAARGLAAVGVRWALQAGRWEIASELSDLGGGVSRREVAQHEAAALADEQPERAEAAFLRAGAADRAVRMWLAREQHARALALAERHAPHMVRAN</sequence>
<dbReference type="AlphaFoldDB" id="A0A8S3XJ40"/>